<proteinExistence type="predicted"/>
<comment type="caution">
    <text evidence="2">The sequence shown here is derived from an EMBL/GenBank/DDBJ whole genome shotgun (WGS) entry which is preliminary data.</text>
</comment>
<reference evidence="2 3" key="1">
    <citation type="journal article" date="2024" name="J. Plant Pathol.">
        <title>Sequence and assembly of the genome of Seiridium unicorne, isolate CBS 538.82, causal agent of cypress canker disease.</title>
        <authorList>
            <person name="Scali E."/>
            <person name="Rocca G.D."/>
            <person name="Danti R."/>
            <person name="Garbelotto M."/>
            <person name="Barberini S."/>
            <person name="Baroncelli R."/>
            <person name="Emiliani G."/>
        </authorList>
    </citation>
    <scope>NUCLEOTIDE SEQUENCE [LARGE SCALE GENOMIC DNA]</scope>
    <source>
        <strain evidence="2 3">BM-138-508</strain>
    </source>
</reference>
<feature type="compositionally biased region" description="Basic and acidic residues" evidence="1">
    <location>
        <begin position="354"/>
        <end position="372"/>
    </location>
</feature>
<keyword evidence="3" id="KW-1185">Reference proteome</keyword>
<organism evidence="2 3">
    <name type="scientific">Seiridium unicorne</name>
    <dbReference type="NCBI Taxonomy" id="138068"/>
    <lineage>
        <taxon>Eukaryota</taxon>
        <taxon>Fungi</taxon>
        <taxon>Dikarya</taxon>
        <taxon>Ascomycota</taxon>
        <taxon>Pezizomycotina</taxon>
        <taxon>Sordariomycetes</taxon>
        <taxon>Xylariomycetidae</taxon>
        <taxon>Amphisphaeriales</taxon>
        <taxon>Sporocadaceae</taxon>
        <taxon>Seiridium</taxon>
    </lineage>
</organism>
<dbReference type="PANTHER" id="PTHR37563">
    <property type="entry name" value="PHYTANOYL-COA DIOXYGENASE FAMILY PROTEIN (AFU_ORTHOLOGUE AFUA_2G03330)"/>
    <property type="match status" value="1"/>
</dbReference>
<dbReference type="PANTHER" id="PTHR37563:SF2">
    <property type="entry name" value="PHYTANOYL-COA DIOXYGENASE FAMILY PROTEIN (AFU_ORTHOLOGUE AFUA_2G03330)"/>
    <property type="match status" value="1"/>
</dbReference>
<dbReference type="Gene3D" id="2.60.120.620">
    <property type="entry name" value="q2cbj1_9rhob like domain"/>
    <property type="match status" value="1"/>
</dbReference>
<feature type="region of interest" description="Disordered" evidence="1">
    <location>
        <begin position="349"/>
        <end position="372"/>
    </location>
</feature>
<dbReference type="Pfam" id="PF05721">
    <property type="entry name" value="PhyH"/>
    <property type="match status" value="1"/>
</dbReference>
<dbReference type="Proteomes" id="UP001408356">
    <property type="component" value="Unassembled WGS sequence"/>
</dbReference>
<sequence>MQARINLVMGEAACLRLRNKNFEVSSFLSSSPPLVRRRADPTNRFARTRISKQEIAFGDMTTVNLPQAILANNDERIASAYSSRNLQKILSALHQDGLVVLKKVVDVEHIDAMNQVMCEQAEKNMANPDQIYNHNVRSNFLQRPPVDQAAHLHEDIYFNKFLLQVANAYLGHKPIWNWLTSNVALAKTSGIRQPVHKDSIFAHPQYPYYFIANIPLCDFSVANGATEFWLGSHATTSVHDQSLSAATDAEGDLSKPGDRTCFIAADALEERRRLRPPVQPSVQRGDIMIRDIRLWHAGMPNESNEHRVMLGLGYQSFFLGHASGFVEVRTNIYPDEELAKSKPDEYFNLQSDDLDGRGHHSRDSEADIHHFT</sequence>
<dbReference type="EMBL" id="JARVKF010000399">
    <property type="protein sequence ID" value="KAK9417348.1"/>
    <property type="molecule type" value="Genomic_DNA"/>
</dbReference>
<evidence type="ECO:0000313" key="2">
    <source>
        <dbReference type="EMBL" id="KAK9417348.1"/>
    </source>
</evidence>
<protein>
    <submittedName>
        <fullName evidence="2">Phytanoyl-dioxygenase protein</fullName>
    </submittedName>
</protein>
<gene>
    <name evidence="2" type="ORF">SUNI508_08928</name>
</gene>
<dbReference type="InterPro" id="IPR051961">
    <property type="entry name" value="Fungal_Metabolite_Diox"/>
</dbReference>
<evidence type="ECO:0000256" key="1">
    <source>
        <dbReference type="SAM" id="MobiDB-lite"/>
    </source>
</evidence>
<evidence type="ECO:0000313" key="3">
    <source>
        <dbReference type="Proteomes" id="UP001408356"/>
    </source>
</evidence>
<dbReference type="SUPFAM" id="SSF51197">
    <property type="entry name" value="Clavaminate synthase-like"/>
    <property type="match status" value="1"/>
</dbReference>
<name>A0ABR2URR0_9PEZI</name>
<dbReference type="InterPro" id="IPR008775">
    <property type="entry name" value="Phytyl_CoA_dOase-like"/>
</dbReference>
<accession>A0ABR2URR0</accession>